<dbReference type="Proteomes" id="UP000297998">
    <property type="component" value="Unassembled WGS sequence"/>
</dbReference>
<gene>
    <name evidence="1" type="ORF">E4J94_10380</name>
</gene>
<keyword evidence="2" id="KW-1185">Reference proteome</keyword>
<comment type="caution">
    <text evidence="1">The sequence shown here is derived from an EMBL/GenBank/DDBJ whole genome shotgun (WGS) entry which is preliminary data.</text>
</comment>
<evidence type="ECO:0000313" key="1">
    <source>
        <dbReference type="EMBL" id="TGN26834.1"/>
    </source>
</evidence>
<evidence type="ECO:0000313" key="2">
    <source>
        <dbReference type="Proteomes" id="UP000297998"/>
    </source>
</evidence>
<organism evidence="1 2">
    <name type="scientific">Empedobacter tilapiae</name>
    <dbReference type="NCBI Taxonomy" id="2491114"/>
    <lineage>
        <taxon>Bacteria</taxon>
        <taxon>Pseudomonadati</taxon>
        <taxon>Bacteroidota</taxon>
        <taxon>Flavobacteriia</taxon>
        <taxon>Flavobacteriales</taxon>
        <taxon>Weeksellaceae</taxon>
        <taxon>Empedobacter</taxon>
    </lineage>
</organism>
<protein>
    <submittedName>
        <fullName evidence="1">Uncharacterized protein</fullName>
    </submittedName>
</protein>
<reference evidence="1 2" key="1">
    <citation type="submission" date="2019-03" db="EMBL/GenBank/DDBJ databases">
        <title>Empedobacter tilapiae sp. nov., isolated from an intestine of Nile tilapia Oreochromis niloticus.</title>
        <authorList>
            <person name="Kim Y.-O."/>
            <person name="Yoon J.-H."/>
        </authorList>
    </citation>
    <scope>NUCLEOTIDE SEQUENCE [LARGE SCALE GENOMIC DNA]</scope>
    <source>
        <strain evidence="1 2">MRS2</strain>
    </source>
</reference>
<accession>A0A4Z1BDR0</accession>
<sequence length="95" mass="11636">MEENNFWIYSTYLNKFIKLLKQEFSFQKNLDLIKYNLFQTNCDKEIWFELSESDSYHKIEISKDNDDRDIIFFKILTTKDKIDSIQSFLSEIEKE</sequence>
<dbReference type="OrthoDB" id="9911616at2"/>
<dbReference type="EMBL" id="SRPE01000006">
    <property type="protein sequence ID" value="TGN26834.1"/>
    <property type="molecule type" value="Genomic_DNA"/>
</dbReference>
<dbReference type="AlphaFoldDB" id="A0A4Z1BDR0"/>
<proteinExistence type="predicted"/>
<dbReference type="RefSeq" id="WP_135835728.1">
    <property type="nucleotide sequence ID" value="NZ_CAUQWU010000017.1"/>
</dbReference>
<name>A0A4Z1BDR0_9FLAO</name>